<reference evidence="2" key="1">
    <citation type="journal article" date="2020" name="Stud. Mycol.">
        <title>101 Dothideomycetes genomes: a test case for predicting lifestyles and emergence of pathogens.</title>
        <authorList>
            <person name="Haridas S."/>
            <person name="Albert R."/>
            <person name="Binder M."/>
            <person name="Bloem J."/>
            <person name="Labutti K."/>
            <person name="Salamov A."/>
            <person name="Andreopoulos B."/>
            <person name="Baker S."/>
            <person name="Barry K."/>
            <person name="Bills G."/>
            <person name="Bluhm B."/>
            <person name="Cannon C."/>
            <person name="Castanera R."/>
            <person name="Culley D."/>
            <person name="Daum C."/>
            <person name="Ezra D."/>
            <person name="Gonzalez J."/>
            <person name="Henrissat B."/>
            <person name="Kuo A."/>
            <person name="Liang C."/>
            <person name="Lipzen A."/>
            <person name="Lutzoni F."/>
            <person name="Magnuson J."/>
            <person name="Mondo S."/>
            <person name="Nolan M."/>
            <person name="Ohm R."/>
            <person name="Pangilinan J."/>
            <person name="Park H.-J."/>
            <person name="Ramirez L."/>
            <person name="Alfaro M."/>
            <person name="Sun H."/>
            <person name="Tritt A."/>
            <person name="Yoshinaga Y."/>
            <person name="Zwiers L.-H."/>
            <person name="Turgeon B."/>
            <person name="Goodwin S."/>
            <person name="Spatafora J."/>
            <person name="Crous P."/>
            <person name="Grigoriev I."/>
        </authorList>
    </citation>
    <scope>NUCLEOTIDE SEQUENCE</scope>
    <source>
        <strain evidence="2">CBS 122368</strain>
    </source>
</reference>
<feature type="compositionally biased region" description="Polar residues" evidence="1">
    <location>
        <begin position="306"/>
        <end position="315"/>
    </location>
</feature>
<feature type="compositionally biased region" description="Basic and acidic residues" evidence="1">
    <location>
        <begin position="316"/>
        <end position="328"/>
    </location>
</feature>
<organism evidence="2 3">
    <name type="scientific">Trematosphaeria pertusa</name>
    <dbReference type="NCBI Taxonomy" id="390896"/>
    <lineage>
        <taxon>Eukaryota</taxon>
        <taxon>Fungi</taxon>
        <taxon>Dikarya</taxon>
        <taxon>Ascomycota</taxon>
        <taxon>Pezizomycotina</taxon>
        <taxon>Dothideomycetes</taxon>
        <taxon>Pleosporomycetidae</taxon>
        <taxon>Pleosporales</taxon>
        <taxon>Massarineae</taxon>
        <taxon>Trematosphaeriaceae</taxon>
        <taxon>Trematosphaeria</taxon>
    </lineage>
</organism>
<keyword evidence="3" id="KW-1185">Reference proteome</keyword>
<dbReference type="OrthoDB" id="3942885at2759"/>
<sequence>MSFGYSVGDFFKVVELAYKIYEKCQNATSEFRDLGRDVGNAHIVLRTVHVFWKSEESRDRPLLRPQVEELRQLAENCQEVLKEIEEIREKHSDLGTSESLAARVKSRSRYMVGDLIHNFGSVRERLQRYTSNLALFHTMLTTDVLREATDEHKSALAFLTEQAHIMSAIVTTYQEFQEGKRAEPAYSQVSRTANAEDQTMQAIAAAEQELCEQGIDKSAFQNHRGLIKEWLETVILSADEEGDQDDGKAAVMPPSDPGGPESPHTSKQMPIREETQTRYPAKTLPDPDVANTDPLPPHLVPKPTSMKRSSSMSTHRSQESTWRPREASQTDDYPILMISKVLRSKYAPSTGGEPFTLPLKRAFNALDPTNRGWLARKTVEQNLSGTASRLGVPLKDGTLAAMIKSEDEKEGKSDYRIDVDEFINIALQLRQYVCSTNERLSRARGLQLAVAHVLSWQNGLEVKAISGLWELRPGNYYQRSGIPYPYKLQGYGWGFSRAYPPVYEHRFGGPLKNGGFPLSQNITNALYLATNFCVDGINFTLSEWQKKLEDSPSEIKSEIFAPLDMSLEVATLFHRYVADNETRGLHWLDEFTEMASLVPLSIYEDLRECPLRLAVDLRKRLWNVLASLLGIMSELSDCRQLLPDNTPENPAAIFKWREKRIFERAGILHDSALEDLNNKAASEFEAIQSWVRQSNSLRDRWAACTHGTATLRRAQELKLESLRPWLLTISFSLGPVPRTSFHRPKIGCELYIDGQEDSGMKVEKGTTPTFEFTVSVSRNSIIDGRFYIRDKKSFSFIGSVEFKVEEQADFARRVKVSYSAKMKDAKDGFTSVPVLVELSAPEGTGEQNVTGLSTPLGEYILSRPLADGWEVRRHSIHGGREDGVYFHHPGTSESTAILWFDPFYTQAPIADLAPLPWGWTRLFKNGKVCFSSDKGEESDIPPTADSTATFKNVIQLLPFNEAEDFTA</sequence>
<feature type="region of interest" description="Disordered" evidence="1">
    <location>
        <begin position="240"/>
        <end position="328"/>
    </location>
</feature>
<evidence type="ECO:0000313" key="2">
    <source>
        <dbReference type="EMBL" id="KAF2244301.1"/>
    </source>
</evidence>
<dbReference type="Proteomes" id="UP000800094">
    <property type="component" value="Unassembled WGS sequence"/>
</dbReference>
<gene>
    <name evidence="2" type="ORF">BU26DRAFT_522973</name>
</gene>
<name>A0A6A6I1V0_9PLEO</name>
<evidence type="ECO:0000313" key="3">
    <source>
        <dbReference type="Proteomes" id="UP000800094"/>
    </source>
</evidence>
<protein>
    <submittedName>
        <fullName evidence="2">Uncharacterized protein</fullName>
    </submittedName>
</protein>
<proteinExistence type="predicted"/>
<dbReference type="EMBL" id="ML987203">
    <property type="protein sequence ID" value="KAF2244301.1"/>
    <property type="molecule type" value="Genomic_DNA"/>
</dbReference>
<dbReference type="AlphaFoldDB" id="A0A6A6I1V0"/>
<accession>A0A6A6I1V0</accession>
<dbReference type="GeneID" id="54583250"/>
<evidence type="ECO:0000256" key="1">
    <source>
        <dbReference type="SAM" id="MobiDB-lite"/>
    </source>
</evidence>
<dbReference type="RefSeq" id="XP_033679305.1">
    <property type="nucleotide sequence ID" value="XM_033829920.1"/>
</dbReference>